<comment type="function">
    <text evidence="1">Involved in the transposition of the insertion sequence.</text>
</comment>
<dbReference type="PANTHER" id="PTHR46889:SF5">
    <property type="entry name" value="INTEGRASE PROTEIN"/>
    <property type="match status" value="1"/>
</dbReference>
<dbReference type="EMBL" id="CP001859">
    <property type="protein sequence ID" value="ADB48021.1"/>
    <property type="molecule type" value="Genomic_DNA"/>
</dbReference>
<dbReference type="GO" id="GO:0015074">
    <property type="term" value="P:DNA integration"/>
    <property type="evidence" value="ECO:0007669"/>
    <property type="project" value="InterPro"/>
</dbReference>
<dbReference type="PANTHER" id="PTHR46889">
    <property type="entry name" value="TRANSPOSASE INSF FOR INSERTION SEQUENCE IS3B-RELATED"/>
    <property type="match status" value="1"/>
</dbReference>
<evidence type="ECO:0000259" key="2">
    <source>
        <dbReference type="PROSITE" id="PS50994"/>
    </source>
</evidence>
<evidence type="ECO:0000313" key="3">
    <source>
        <dbReference type="EMBL" id="ADB48021.1"/>
    </source>
</evidence>
<dbReference type="PROSITE" id="PS50994">
    <property type="entry name" value="INTEGRASE"/>
    <property type="match status" value="1"/>
</dbReference>
<dbReference type="Pfam" id="PF13333">
    <property type="entry name" value="rve_2"/>
    <property type="match status" value="1"/>
</dbReference>
<dbReference type="AlphaFoldDB" id="D2RLR9"/>
<accession>D2RLR9</accession>
<organism evidence="3 4">
    <name type="scientific">Acidaminococcus fermentans (strain ATCC 25085 / DSM 20731 / CCUG 9996 / CIP 106432 / VR4)</name>
    <dbReference type="NCBI Taxonomy" id="591001"/>
    <lineage>
        <taxon>Bacteria</taxon>
        <taxon>Bacillati</taxon>
        <taxon>Bacillota</taxon>
        <taxon>Negativicutes</taxon>
        <taxon>Acidaminococcales</taxon>
        <taxon>Acidaminococcaceae</taxon>
        <taxon>Acidaminococcus</taxon>
    </lineage>
</organism>
<dbReference type="InterPro" id="IPR025948">
    <property type="entry name" value="HTH-like_dom"/>
</dbReference>
<sequence>MNDSSCMFEIIEKTVSTSENRLSISSLCKMAGVSRSGYYAWVKAEAFRQAQQEQDRKDFELILAAYKRRGYKKGARSIYMELLHMDPPVIMNVKKIRRLMKKFHLLCPIRKANPYRQLAKALKTNTVADNLLQRQFEDYGPRMVLLTDITYLPYNGIFAYLSTILDAYTKQILAYVLSDSLEVDFVVETVNNLILAYVLSDSLEVDFVVETVNNLIRDHGVSLHAETIVHSDQGCHYTSHSFIDILHDKNLRQSMSRRGNCWDNAPQESFFGRMKDHVKKKIAAAVSFEEVKAIVDDYMDYYNNERYQWELAKLSPNEFYQFVTTGVYPLDIPKMPEVPTLKRRACELGNQLTS</sequence>
<dbReference type="KEGG" id="afn:Acfer_1664"/>
<dbReference type="SUPFAM" id="SSF53098">
    <property type="entry name" value="Ribonuclease H-like"/>
    <property type="match status" value="1"/>
</dbReference>
<dbReference type="InterPro" id="IPR050900">
    <property type="entry name" value="Transposase_IS3/IS150/IS904"/>
</dbReference>
<evidence type="ECO:0000256" key="1">
    <source>
        <dbReference type="ARBA" id="ARBA00002286"/>
    </source>
</evidence>
<dbReference type="OrthoDB" id="9775203at2"/>
<dbReference type="eggNOG" id="COG2801">
    <property type="taxonomic scope" value="Bacteria"/>
</dbReference>
<dbReference type="InterPro" id="IPR036397">
    <property type="entry name" value="RNaseH_sf"/>
</dbReference>
<gene>
    <name evidence="3" type="ordered locus">Acfer_1664</name>
</gene>
<reference evidence="3 4" key="1">
    <citation type="journal article" date="2010" name="Stand. Genomic Sci.">
        <title>Complete genome sequence of Acidaminococcus fermentans type strain (VR4).</title>
        <authorList>
            <person name="Chang Y.J."/>
            <person name="Pukall R."/>
            <person name="Saunders E."/>
            <person name="Lapidus A."/>
            <person name="Copeland A."/>
            <person name="Nolan M."/>
            <person name="Glavina Del Rio T."/>
            <person name="Lucas S."/>
            <person name="Chen F."/>
            <person name="Tice H."/>
            <person name="Cheng J.F."/>
            <person name="Han C."/>
            <person name="Detter J.C."/>
            <person name="Bruce D."/>
            <person name="Goodwin L."/>
            <person name="Pitluck S."/>
            <person name="Mikhailova N."/>
            <person name="Liolios K."/>
            <person name="Pati A."/>
            <person name="Ivanova N."/>
            <person name="Mavromatis K."/>
            <person name="Chen A."/>
            <person name="Palaniappan K."/>
            <person name="Land M."/>
            <person name="Hauser L."/>
            <person name="Jeffries C.D."/>
            <person name="Brettin T."/>
            <person name="Rohde M."/>
            <person name="Goker M."/>
            <person name="Bristow J."/>
            <person name="Eisen J.A."/>
            <person name="Markowitz V."/>
            <person name="Hugenholtz P."/>
            <person name="Kyrpides N.C."/>
            <person name="Klenk H.P."/>
        </authorList>
    </citation>
    <scope>NUCLEOTIDE SEQUENCE [LARGE SCALE GENOMIC DNA]</scope>
    <source>
        <strain evidence="4">ATCC 25085 / DSM 20731 / CCUG 9996 / CIP 106432 / VR4</strain>
    </source>
</reference>
<proteinExistence type="predicted"/>
<name>D2RLR9_ACIFV</name>
<dbReference type="GO" id="GO:0003676">
    <property type="term" value="F:nucleic acid binding"/>
    <property type="evidence" value="ECO:0007669"/>
    <property type="project" value="InterPro"/>
</dbReference>
<dbReference type="Proteomes" id="UP000001902">
    <property type="component" value="Chromosome"/>
</dbReference>
<evidence type="ECO:0000313" key="4">
    <source>
        <dbReference type="Proteomes" id="UP000001902"/>
    </source>
</evidence>
<dbReference type="Pfam" id="PF00665">
    <property type="entry name" value="rve"/>
    <property type="match status" value="1"/>
</dbReference>
<protein>
    <submittedName>
        <fullName evidence="3">Integrase catalytic region</fullName>
    </submittedName>
</protein>
<dbReference type="HOGENOM" id="CLU_027402_4_3_9"/>
<feature type="domain" description="Integrase catalytic" evidence="2">
    <location>
        <begin position="137"/>
        <end position="324"/>
    </location>
</feature>
<dbReference type="InterPro" id="IPR012337">
    <property type="entry name" value="RNaseH-like_sf"/>
</dbReference>
<keyword evidence="4" id="KW-1185">Reference proteome</keyword>
<dbReference type="Gene3D" id="3.30.420.10">
    <property type="entry name" value="Ribonuclease H-like superfamily/Ribonuclease H"/>
    <property type="match status" value="1"/>
</dbReference>
<dbReference type="STRING" id="591001.Acfer_1664"/>
<dbReference type="Pfam" id="PF13276">
    <property type="entry name" value="HTH_21"/>
    <property type="match status" value="1"/>
</dbReference>
<dbReference type="InterPro" id="IPR001584">
    <property type="entry name" value="Integrase_cat-core"/>
</dbReference>